<evidence type="ECO:0000256" key="6">
    <source>
        <dbReference type="PROSITE-ProRule" id="PRU00552"/>
    </source>
</evidence>
<dbReference type="Proteomes" id="UP001209257">
    <property type="component" value="Unassembled WGS sequence"/>
</dbReference>
<feature type="short sequence motif" description="Q motif" evidence="6">
    <location>
        <begin position="1"/>
        <end position="29"/>
    </location>
</feature>
<keyword evidence="2 7" id="KW-0378">Hydrolase</keyword>
<dbReference type="CDD" id="cd00268">
    <property type="entry name" value="DEADc"/>
    <property type="match status" value="1"/>
</dbReference>
<evidence type="ECO:0000256" key="8">
    <source>
        <dbReference type="SAM" id="MobiDB-lite"/>
    </source>
</evidence>
<dbReference type="PANTHER" id="PTHR47959:SF13">
    <property type="entry name" value="ATP-DEPENDENT RNA HELICASE RHLE"/>
    <property type="match status" value="1"/>
</dbReference>
<evidence type="ECO:0000313" key="12">
    <source>
        <dbReference type="EMBL" id="MCU7555358.1"/>
    </source>
</evidence>
<evidence type="ECO:0000256" key="2">
    <source>
        <dbReference type="ARBA" id="ARBA00022801"/>
    </source>
</evidence>
<dbReference type="SMART" id="SM00487">
    <property type="entry name" value="DEXDc"/>
    <property type="match status" value="1"/>
</dbReference>
<evidence type="ECO:0000256" key="3">
    <source>
        <dbReference type="ARBA" id="ARBA00022806"/>
    </source>
</evidence>
<dbReference type="CDD" id="cd18787">
    <property type="entry name" value="SF2_C_DEAD"/>
    <property type="match status" value="1"/>
</dbReference>
<evidence type="ECO:0000259" key="9">
    <source>
        <dbReference type="PROSITE" id="PS51192"/>
    </source>
</evidence>
<evidence type="ECO:0000256" key="7">
    <source>
        <dbReference type="RuleBase" id="RU000492"/>
    </source>
</evidence>
<dbReference type="PROSITE" id="PS51195">
    <property type="entry name" value="Q_MOTIF"/>
    <property type="match status" value="1"/>
</dbReference>
<dbReference type="GO" id="GO:0004386">
    <property type="term" value="F:helicase activity"/>
    <property type="evidence" value="ECO:0007669"/>
    <property type="project" value="UniProtKB-KW"/>
</dbReference>
<comment type="similarity">
    <text evidence="5 7">Belongs to the DEAD box helicase family.</text>
</comment>
<dbReference type="Pfam" id="PF00271">
    <property type="entry name" value="Helicase_C"/>
    <property type="match status" value="1"/>
</dbReference>
<evidence type="ECO:0000313" key="13">
    <source>
        <dbReference type="Proteomes" id="UP001209257"/>
    </source>
</evidence>
<dbReference type="PANTHER" id="PTHR47959">
    <property type="entry name" value="ATP-DEPENDENT RNA HELICASE RHLE-RELATED"/>
    <property type="match status" value="1"/>
</dbReference>
<feature type="compositionally biased region" description="Basic residues" evidence="8">
    <location>
        <begin position="387"/>
        <end position="396"/>
    </location>
</feature>
<dbReference type="InterPro" id="IPR027417">
    <property type="entry name" value="P-loop_NTPase"/>
</dbReference>
<dbReference type="SMART" id="SM00490">
    <property type="entry name" value="HELICc"/>
    <property type="match status" value="1"/>
</dbReference>
<keyword evidence="3 7" id="KW-0347">Helicase</keyword>
<organism evidence="12 13">
    <name type="scientific">Alteromonas salexigens</name>
    <dbReference type="NCBI Taxonomy" id="2982530"/>
    <lineage>
        <taxon>Bacteria</taxon>
        <taxon>Pseudomonadati</taxon>
        <taxon>Pseudomonadota</taxon>
        <taxon>Gammaproteobacteria</taxon>
        <taxon>Alteromonadales</taxon>
        <taxon>Alteromonadaceae</taxon>
        <taxon>Alteromonas/Salinimonas group</taxon>
        <taxon>Alteromonas</taxon>
    </lineage>
</organism>
<dbReference type="InterPro" id="IPR050079">
    <property type="entry name" value="DEAD_box_RNA_helicase"/>
</dbReference>
<keyword evidence="13" id="KW-1185">Reference proteome</keyword>
<dbReference type="InterPro" id="IPR014014">
    <property type="entry name" value="RNA_helicase_DEAD_Q_motif"/>
</dbReference>
<dbReference type="InterPro" id="IPR011545">
    <property type="entry name" value="DEAD/DEAH_box_helicase_dom"/>
</dbReference>
<dbReference type="PROSITE" id="PS00039">
    <property type="entry name" value="DEAD_ATP_HELICASE"/>
    <property type="match status" value="1"/>
</dbReference>
<comment type="caution">
    <text evidence="12">The sequence shown here is derived from an EMBL/GenBank/DDBJ whole genome shotgun (WGS) entry which is preliminary data.</text>
</comment>
<feature type="domain" description="Helicase ATP-binding" evidence="9">
    <location>
        <begin position="32"/>
        <end position="206"/>
    </location>
</feature>
<keyword evidence="4 7" id="KW-0067">ATP-binding</keyword>
<feature type="region of interest" description="Disordered" evidence="8">
    <location>
        <begin position="377"/>
        <end position="433"/>
    </location>
</feature>
<feature type="domain" description="Helicase C-terminal" evidence="10">
    <location>
        <begin position="217"/>
        <end position="379"/>
    </location>
</feature>
<dbReference type="Gene3D" id="3.40.50.300">
    <property type="entry name" value="P-loop containing nucleotide triphosphate hydrolases"/>
    <property type="match status" value="2"/>
</dbReference>
<dbReference type="EMBL" id="JAOTJC010000011">
    <property type="protein sequence ID" value="MCU7555358.1"/>
    <property type="molecule type" value="Genomic_DNA"/>
</dbReference>
<proteinExistence type="inferred from homology"/>
<reference evidence="13" key="1">
    <citation type="submission" date="2023-07" db="EMBL/GenBank/DDBJ databases">
        <title>Study on multiphase classification of strain Alteromonas salexigens isolated from the Yellow Sea.</title>
        <authorList>
            <person name="Sun L."/>
        </authorList>
    </citation>
    <scope>NUCLEOTIDE SEQUENCE [LARGE SCALE GENOMIC DNA]</scope>
    <source>
        <strain evidence="13">ASW11-19</strain>
    </source>
</reference>
<accession>A0ABT2VSE8</accession>
<evidence type="ECO:0000256" key="4">
    <source>
        <dbReference type="ARBA" id="ARBA00022840"/>
    </source>
</evidence>
<feature type="domain" description="DEAD-box RNA helicase Q" evidence="11">
    <location>
        <begin position="1"/>
        <end position="29"/>
    </location>
</feature>
<dbReference type="InterPro" id="IPR001650">
    <property type="entry name" value="Helicase_C-like"/>
</dbReference>
<dbReference type="PROSITE" id="PS51192">
    <property type="entry name" value="HELICASE_ATP_BIND_1"/>
    <property type="match status" value="1"/>
</dbReference>
<dbReference type="InterPro" id="IPR000629">
    <property type="entry name" value="RNA-helicase_DEAD-box_CS"/>
</dbReference>
<evidence type="ECO:0000256" key="5">
    <source>
        <dbReference type="ARBA" id="ARBA00038437"/>
    </source>
</evidence>
<gene>
    <name evidence="12" type="ORF">OCL06_12245</name>
</gene>
<dbReference type="InterPro" id="IPR014001">
    <property type="entry name" value="Helicase_ATP-bd"/>
</dbReference>
<feature type="compositionally biased region" description="Low complexity" evidence="8">
    <location>
        <begin position="422"/>
        <end position="433"/>
    </location>
</feature>
<evidence type="ECO:0000256" key="1">
    <source>
        <dbReference type="ARBA" id="ARBA00022741"/>
    </source>
</evidence>
<keyword evidence="1 7" id="KW-0547">Nucleotide-binding</keyword>
<evidence type="ECO:0000259" key="10">
    <source>
        <dbReference type="PROSITE" id="PS51194"/>
    </source>
</evidence>
<name>A0ABT2VSE8_9ALTE</name>
<evidence type="ECO:0000259" key="11">
    <source>
        <dbReference type="PROSITE" id="PS51195"/>
    </source>
</evidence>
<sequence>MPFSELGLSAPLLSAISAQNYQTPSPIQEQAIPPILAGNDVLAAAQTGTGKTAGFALPILQRLSEGRKPGANQVRALILTPTRELAAQVADSVTALSADLPLSTAVVFGGVGINPQMKRLRRGADVLVATPGRLLDLHQQNAVKFDQLEVLVLDEADRMLDMGFIHDIKRILKLLPKKRQTLLFSATFSDTVTAFAQTITNNPVKISTAPENSTVDVIEQKLVPLDKSRKTSALIKMIKKNNWTQTLVFSRTKHGANRIVKKLQSAGIASAAIHGNKSQGARTKALAEFKQGDIDVMVATDIAARGIDISQLPVVVNIDLPNTAADYVHRIGRTGRAGATGQAWSLVSADELQQLKDIETLIQKLLPRQELEGFVPEVGLPETRLTAPKKPKKPKAPRQQASNRGQQERPARSSAPRRRRPAQGSSQSAAYSS</sequence>
<dbReference type="RefSeq" id="WP_262994961.1">
    <property type="nucleotide sequence ID" value="NZ_JAOTJC010000011.1"/>
</dbReference>
<dbReference type="SUPFAM" id="SSF52540">
    <property type="entry name" value="P-loop containing nucleoside triphosphate hydrolases"/>
    <property type="match status" value="1"/>
</dbReference>
<dbReference type="PROSITE" id="PS51194">
    <property type="entry name" value="HELICASE_CTER"/>
    <property type="match status" value="1"/>
</dbReference>
<protein>
    <submittedName>
        <fullName evidence="12">DEAD/DEAH box helicase</fullName>
    </submittedName>
</protein>
<dbReference type="Pfam" id="PF00270">
    <property type="entry name" value="DEAD"/>
    <property type="match status" value="1"/>
</dbReference>
<dbReference type="InterPro" id="IPR044742">
    <property type="entry name" value="DEAD/DEAH_RhlB"/>
</dbReference>